<proteinExistence type="predicted"/>
<keyword evidence="3" id="KW-1185">Reference proteome</keyword>
<dbReference type="Proteomes" id="UP000037977">
    <property type="component" value="Unassembled WGS sequence"/>
</dbReference>
<protein>
    <submittedName>
        <fullName evidence="2">Uncharacterized protein</fullName>
    </submittedName>
</protein>
<dbReference type="STRING" id="33935.ADM90_15550"/>
<evidence type="ECO:0000256" key="1">
    <source>
        <dbReference type="SAM" id="Phobius"/>
    </source>
</evidence>
<feature type="transmembrane region" description="Helical" evidence="1">
    <location>
        <begin position="40"/>
        <end position="60"/>
    </location>
</feature>
<sequence length="397" mass="45573">MNNVQKELEKVAGDMTASKERVKKRIRQHRQGRGKKPIRFSLLTAILTICLVGFMLVQLVTKDTEQGTALFHETQLEHFEKISHTMWPRQDEAFYKNEAYRSYEKLVASYYFGKSLGLHYTKADLEAERKKHLEELKMLQQVPDFAALFQGLKPAQYVETYLEPLLPMYVVRTKLYALYKEKYPTFRPFQEVADIEASHYFQAQFAEQATKFQEANDIEMAMGLHGSSKVGTVAQVEENTFLFVEGVIPTDIARLSKKEVMQQYKEANWYPVLSDFSIAKGDYITLHSIGTHIMESDGVVAKYGLLDSMEVLDANVTKQLEVQNEQEIAQILQGMDWQPTEHIGRPPDYSFILEGMRIEIWKGYGGLLYLQKVGSGEIQLRGEKSTQLKTLLGIKEA</sequence>
<dbReference type="EMBL" id="LGCI01000010">
    <property type="protein sequence ID" value="KOY80619.1"/>
    <property type="molecule type" value="Genomic_DNA"/>
</dbReference>
<evidence type="ECO:0000313" key="3">
    <source>
        <dbReference type="Proteomes" id="UP000037977"/>
    </source>
</evidence>
<dbReference type="OrthoDB" id="2729194at2"/>
<gene>
    <name evidence="2" type="ORF">ADM90_15550</name>
</gene>
<comment type="caution">
    <text evidence="2">The sequence shown here is derived from an EMBL/GenBank/DDBJ whole genome shotgun (WGS) entry which is preliminary data.</text>
</comment>
<dbReference type="AlphaFoldDB" id="A0A0M9DGU9"/>
<dbReference type="PATRIC" id="fig|33935.3.peg.1841"/>
<accession>A0A0M9DGU9</accession>
<keyword evidence="1" id="KW-0812">Transmembrane</keyword>
<keyword evidence="1" id="KW-0472">Membrane</keyword>
<reference evidence="2 3" key="1">
    <citation type="submission" date="2015-07" db="EMBL/GenBank/DDBJ databases">
        <title>Genome sequencing project for genomic taxonomy and phylogenomics of Bacillus-like bacteria.</title>
        <authorList>
            <person name="Liu B."/>
            <person name="Wang J."/>
            <person name="Zhu Y."/>
            <person name="Liu G."/>
            <person name="Chen Q."/>
            <person name="Chen Z."/>
            <person name="Che J."/>
            <person name="Ge C."/>
            <person name="Shi H."/>
            <person name="Pan Z."/>
            <person name="Liu X."/>
        </authorList>
    </citation>
    <scope>NUCLEOTIDE SEQUENCE [LARGE SCALE GENOMIC DNA]</scope>
    <source>
        <strain evidence="2 3">DSM 54</strain>
    </source>
</reference>
<organism evidence="2 3">
    <name type="scientific">Lysinibacillus macroides</name>
    <dbReference type="NCBI Taxonomy" id="33935"/>
    <lineage>
        <taxon>Bacteria</taxon>
        <taxon>Bacillati</taxon>
        <taxon>Bacillota</taxon>
        <taxon>Bacilli</taxon>
        <taxon>Bacillales</taxon>
        <taxon>Bacillaceae</taxon>
        <taxon>Lysinibacillus</taxon>
    </lineage>
</organism>
<name>A0A0M9DGU9_9BACI</name>
<keyword evidence="1" id="KW-1133">Transmembrane helix</keyword>
<evidence type="ECO:0000313" key="2">
    <source>
        <dbReference type="EMBL" id="KOY80619.1"/>
    </source>
</evidence>
<dbReference type="RefSeq" id="WP_053995860.1">
    <property type="nucleotide sequence ID" value="NZ_CP065643.1"/>
</dbReference>